<reference evidence="13" key="2">
    <citation type="submission" date="2023-01" db="EMBL/GenBank/DDBJ databases">
        <authorList>
            <person name="Sun Q."/>
            <person name="Evtushenko L."/>
        </authorList>
    </citation>
    <scope>NUCLEOTIDE SEQUENCE</scope>
    <source>
        <strain evidence="13">VKM B-2789</strain>
    </source>
</reference>
<evidence type="ECO:0000256" key="7">
    <source>
        <dbReference type="ARBA" id="ARBA00022898"/>
    </source>
</evidence>
<reference evidence="13" key="1">
    <citation type="journal article" date="2014" name="Int. J. Syst. Evol. Microbiol.">
        <title>Complete genome sequence of Corynebacterium casei LMG S-19264T (=DSM 44701T), isolated from a smear-ripened cheese.</title>
        <authorList>
            <consortium name="US DOE Joint Genome Institute (JGI-PGF)"/>
            <person name="Walter F."/>
            <person name="Albersmeier A."/>
            <person name="Kalinowski J."/>
            <person name="Ruckert C."/>
        </authorList>
    </citation>
    <scope>NUCLEOTIDE SEQUENCE</scope>
    <source>
        <strain evidence="13">VKM B-2789</strain>
    </source>
</reference>
<dbReference type="RefSeq" id="WP_213363795.1">
    <property type="nucleotide sequence ID" value="NZ_BSFM01000021.1"/>
</dbReference>
<dbReference type="InterPro" id="IPR035090">
    <property type="entry name" value="Pyridoxal_P_attach_site"/>
</dbReference>
<keyword evidence="14" id="KW-1185">Reference proteome</keyword>
<evidence type="ECO:0000256" key="3">
    <source>
        <dbReference type="ARBA" id="ARBA00006047"/>
    </source>
</evidence>
<dbReference type="GO" id="GO:0030170">
    <property type="term" value="F:pyridoxal phosphate binding"/>
    <property type="evidence" value="ECO:0007669"/>
    <property type="project" value="InterPro"/>
</dbReference>
<dbReference type="PANTHER" id="PTHR11468:SF3">
    <property type="entry name" value="GLYCOGEN PHOSPHORYLASE, LIVER FORM"/>
    <property type="match status" value="1"/>
</dbReference>
<protein>
    <recommendedName>
        <fullName evidence="11">Alpha-1,4 glucan phosphorylase</fullName>
        <ecNumber evidence="11">2.4.1.1</ecNumber>
    </recommendedName>
</protein>
<comment type="catalytic activity">
    <reaction evidence="1 11">
        <text>[(1-&gt;4)-alpha-D-glucosyl](n) + phosphate = [(1-&gt;4)-alpha-D-glucosyl](n-1) + alpha-D-glucose 1-phosphate</text>
        <dbReference type="Rhea" id="RHEA:41732"/>
        <dbReference type="Rhea" id="RHEA-COMP:9584"/>
        <dbReference type="Rhea" id="RHEA-COMP:9586"/>
        <dbReference type="ChEBI" id="CHEBI:15444"/>
        <dbReference type="ChEBI" id="CHEBI:43474"/>
        <dbReference type="ChEBI" id="CHEBI:58601"/>
        <dbReference type="EC" id="2.4.1.1"/>
    </reaction>
</comment>
<comment type="caution">
    <text evidence="13">The sequence shown here is derived from an EMBL/GenBank/DDBJ whole genome shotgun (WGS) entry which is preliminary data.</text>
</comment>
<evidence type="ECO:0000256" key="2">
    <source>
        <dbReference type="ARBA" id="ARBA00001933"/>
    </source>
</evidence>
<dbReference type="Pfam" id="PF00343">
    <property type="entry name" value="Phosphorylase"/>
    <property type="match status" value="1"/>
</dbReference>
<dbReference type="InterPro" id="IPR011833">
    <property type="entry name" value="Glycg_phsphrylas"/>
</dbReference>
<dbReference type="PIRSF" id="PIRSF000460">
    <property type="entry name" value="Pprylas_GlgP"/>
    <property type="match status" value="1"/>
</dbReference>
<dbReference type="CDD" id="cd04300">
    <property type="entry name" value="GT35_Glycogen_Phosphorylase"/>
    <property type="match status" value="1"/>
</dbReference>
<dbReference type="EMBL" id="BSFM01000021">
    <property type="protein sequence ID" value="GLK86770.1"/>
    <property type="molecule type" value="Genomic_DNA"/>
</dbReference>
<comment type="function">
    <text evidence="9">Phosphorylase is an important allosteric enzyme in carbohydrate metabolism. Enzymes from different sources differ in their regulatory mechanisms and in their natural substrates. However, all known phosphorylases share catalytic and structural properties.</text>
</comment>
<feature type="region of interest" description="Disordered" evidence="12">
    <location>
        <begin position="1"/>
        <end position="23"/>
    </location>
</feature>
<evidence type="ECO:0000256" key="11">
    <source>
        <dbReference type="RuleBase" id="RU000587"/>
    </source>
</evidence>
<evidence type="ECO:0000256" key="9">
    <source>
        <dbReference type="ARBA" id="ARBA00025174"/>
    </source>
</evidence>
<evidence type="ECO:0000256" key="10">
    <source>
        <dbReference type="PIRSR" id="PIRSR000460-1"/>
    </source>
</evidence>
<evidence type="ECO:0000256" key="6">
    <source>
        <dbReference type="ARBA" id="ARBA00022679"/>
    </source>
</evidence>
<keyword evidence="7 10" id="KW-0663">Pyridoxal phosphate</keyword>
<evidence type="ECO:0000256" key="12">
    <source>
        <dbReference type="SAM" id="MobiDB-lite"/>
    </source>
</evidence>
<evidence type="ECO:0000313" key="14">
    <source>
        <dbReference type="Proteomes" id="UP001143330"/>
    </source>
</evidence>
<dbReference type="EC" id="2.4.1.1" evidence="11"/>
<evidence type="ECO:0000256" key="5">
    <source>
        <dbReference type="ARBA" id="ARBA00022676"/>
    </source>
</evidence>
<dbReference type="Gene3D" id="3.40.50.2000">
    <property type="entry name" value="Glycogen Phosphorylase B"/>
    <property type="match status" value="2"/>
</dbReference>
<dbReference type="Proteomes" id="UP001143330">
    <property type="component" value="Unassembled WGS sequence"/>
</dbReference>
<organism evidence="13 14">
    <name type="scientific">Ancylobacter defluvii</name>
    <dbReference type="NCBI Taxonomy" id="1282440"/>
    <lineage>
        <taxon>Bacteria</taxon>
        <taxon>Pseudomonadati</taxon>
        <taxon>Pseudomonadota</taxon>
        <taxon>Alphaproteobacteria</taxon>
        <taxon>Hyphomicrobiales</taxon>
        <taxon>Xanthobacteraceae</taxon>
        <taxon>Ancylobacter</taxon>
    </lineage>
</organism>
<evidence type="ECO:0000256" key="8">
    <source>
        <dbReference type="ARBA" id="ARBA00023277"/>
    </source>
</evidence>
<dbReference type="NCBIfam" id="TIGR02093">
    <property type="entry name" value="P_ylase"/>
    <property type="match status" value="1"/>
</dbReference>
<name>A0A9W6NDI3_9HYPH</name>
<dbReference type="GO" id="GO:0005980">
    <property type="term" value="P:glycogen catabolic process"/>
    <property type="evidence" value="ECO:0007669"/>
    <property type="project" value="UniProtKB-ARBA"/>
</dbReference>
<gene>
    <name evidence="13" type="primary">glgP</name>
    <name evidence="13" type="ORF">GCM10017653_48400</name>
</gene>
<sequence length="833" mass="92936">MTVEVESKMLDKPETTTRAPSAAGDDVAKFRTAVIAKLTYAVGKNPAAASDRDWFLATAFATRDRIVDRWVTSTRQTYSEGRKRVYYLSLEFLIGRLLFDALTNLEMLETVRAALGDLGVDLDRLRQVEPDAALGNGGLGRLAACFMDSMATLSIAAYGYGIRYDHGLFRQVIKNGWQQEYPEDWLSFGNPWEFERPEVTYDVGFGGSVEAVAVGGDRKKQVWHPAEQVEAVAYDTPIVGWRGRHVNTLRLWSARATDPLRLDAFNQGDHMGALADQVKAEAISKVLYPSDATPAGQELRLRQEYFFTAASLHDLIRRHVDTFGDVRSLPDKASIQLNDTHPSIAVAELMRVLIDEHDIEWAQAWDITNRTISYTNHTLLPEALETWPVPLMERVLPRHMQIIYLINALHIESVRKAFPGDDALLSSVSLIQEDHGRRVRMGNLAFLGSHSINGVAALHSELMKTTVFKDFYRIYPERMNNKTNGITFRRWLNEANPALTNLLVETCGPEVLDDPGALKKLEAMAGDSALHDKLAAVRRQNKVALSRLIRDRLDIKVNPGALFDVQIKRIHEYKRQLLNVLETIALYDAMRANPAKAWAPRVKIFSGKAAASYHMAKLIIKLANDVAKVVNDDPTVRDLLKVVFLPNYNVSLAEVIIPAADLSEQISTAGMEASGTGNMKMALNGALTIGTLDGANVEIKEHVGDDNIFIFGLTAQEVEDRRAAGIDEAGAIAASPHLGEVLDAVAGGVFSPDEPDRYKPLVDALRHHDYFLVTPDFDSYWDAQRRVDALWNNRPGWWTASAINTANMGWFSSDRTISEYARDIWHVPVLQTR</sequence>
<keyword evidence="4" id="KW-0021">Allosteric enzyme</keyword>
<dbReference type="InterPro" id="IPR000811">
    <property type="entry name" value="Glyco_trans_35"/>
</dbReference>
<keyword evidence="6 11" id="KW-0808">Transferase</keyword>
<dbReference type="SUPFAM" id="SSF53756">
    <property type="entry name" value="UDP-Glycosyltransferase/glycogen phosphorylase"/>
    <property type="match status" value="1"/>
</dbReference>
<comment type="function">
    <text evidence="11">Allosteric enzyme that catalyzes the rate-limiting step in glycogen catabolism, the phosphorolytic cleavage of glycogen to produce glucose-1-phosphate, and plays a central role in maintaining cellular and organismal glucose homeostasis.</text>
</comment>
<evidence type="ECO:0000256" key="1">
    <source>
        <dbReference type="ARBA" id="ARBA00001275"/>
    </source>
</evidence>
<proteinExistence type="inferred from homology"/>
<dbReference type="FunFam" id="3.40.50.2000:FF:000807">
    <property type="entry name" value="Alpha-glucan phosphorylase 2, cytosolic"/>
    <property type="match status" value="1"/>
</dbReference>
<dbReference type="GO" id="GO:0008184">
    <property type="term" value="F:glycogen phosphorylase activity"/>
    <property type="evidence" value="ECO:0007669"/>
    <property type="project" value="InterPro"/>
</dbReference>
<feature type="modified residue" description="N6-(pyridoxal phosphate)lysine" evidence="10">
    <location>
        <position position="680"/>
    </location>
</feature>
<evidence type="ECO:0000313" key="13">
    <source>
        <dbReference type="EMBL" id="GLK86770.1"/>
    </source>
</evidence>
<dbReference type="PANTHER" id="PTHR11468">
    <property type="entry name" value="GLYCOGEN PHOSPHORYLASE"/>
    <property type="match status" value="1"/>
</dbReference>
<feature type="compositionally biased region" description="Basic and acidic residues" evidence="12">
    <location>
        <begin position="1"/>
        <end position="15"/>
    </location>
</feature>
<comment type="cofactor">
    <cofactor evidence="2 11">
        <name>pyridoxal 5'-phosphate</name>
        <dbReference type="ChEBI" id="CHEBI:597326"/>
    </cofactor>
</comment>
<dbReference type="PROSITE" id="PS00102">
    <property type="entry name" value="PHOSPHORYLASE"/>
    <property type="match status" value="1"/>
</dbReference>
<dbReference type="AlphaFoldDB" id="A0A9W6NDI3"/>
<dbReference type="GO" id="GO:0005737">
    <property type="term" value="C:cytoplasm"/>
    <property type="evidence" value="ECO:0007669"/>
    <property type="project" value="TreeGrafter"/>
</dbReference>
<comment type="similarity">
    <text evidence="3 11">Belongs to the glycogen phosphorylase family.</text>
</comment>
<keyword evidence="8 11" id="KW-0119">Carbohydrate metabolism</keyword>
<dbReference type="FunFam" id="3.40.50.2000:FF:000003">
    <property type="entry name" value="Alpha-1,4 glucan phosphorylase"/>
    <property type="match status" value="1"/>
</dbReference>
<evidence type="ECO:0000256" key="4">
    <source>
        <dbReference type="ARBA" id="ARBA00022533"/>
    </source>
</evidence>
<accession>A0A9W6NDI3</accession>
<keyword evidence="5 11" id="KW-0328">Glycosyltransferase</keyword>